<proteinExistence type="predicted"/>
<gene>
    <name evidence="1" type="ORF">AXF14_01370</name>
</gene>
<keyword evidence="2" id="KW-1185">Reference proteome</keyword>
<accession>A0A120KKV7</accession>
<evidence type="ECO:0000313" key="1">
    <source>
        <dbReference type="EMBL" id="AMD86491.1"/>
    </source>
</evidence>
<reference evidence="2" key="1">
    <citation type="submission" date="2016-02" db="EMBL/GenBank/DDBJ databases">
        <authorList>
            <person name="Holder M.E."/>
            <person name="Ajami N.J."/>
            <person name="Petrosino J.F."/>
        </authorList>
    </citation>
    <scope>NUCLEOTIDE SEQUENCE [LARGE SCALE GENOMIC DNA]</scope>
    <source>
        <strain evidence="2">CCUG 36733</strain>
    </source>
</reference>
<dbReference type="EMBL" id="CP014228">
    <property type="protein sequence ID" value="AMD86491.1"/>
    <property type="molecule type" value="Genomic_DNA"/>
</dbReference>
<organism evidence="1 2">
    <name type="scientific">Actinomyces radicidentis</name>
    <dbReference type="NCBI Taxonomy" id="111015"/>
    <lineage>
        <taxon>Bacteria</taxon>
        <taxon>Bacillati</taxon>
        <taxon>Actinomycetota</taxon>
        <taxon>Actinomycetes</taxon>
        <taxon>Actinomycetales</taxon>
        <taxon>Actinomycetaceae</taxon>
        <taxon>Actinomyces</taxon>
    </lineage>
</organism>
<dbReference type="KEGG" id="ard:AXF14_01370"/>
<sequence>MMYKLRDRGDGTGYTTTTLICFDASPAGEAMIMLDAFPEDLGPGPFMAKMIETILEAAPDSRHGEARRLRYPGSALTLDA</sequence>
<protein>
    <submittedName>
        <fullName evidence="1">Uncharacterized protein</fullName>
    </submittedName>
</protein>
<dbReference type="Proteomes" id="UP000065220">
    <property type="component" value="Chromosome"/>
</dbReference>
<evidence type="ECO:0000313" key="2">
    <source>
        <dbReference type="Proteomes" id="UP000065220"/>
    </source>
</evidence>
<name>A0A120KKV7_ACTRD</name>
<dbReference type="AlphaFoldDB" id="A0A120KKV7"/>